<dbReference type="GO" id="GO:0005886">
    <property type="term" value="C:plasma membrane"/>
    <property type="evidence" value="ECO:0007669"/>
    <property type="project" value="TreeGrafter"/>
</dbReference>
<feature type="transmembrane region" description="Helical" evidence="6">
    <location>
        <begin position="38"/>
        <end position="59"/>
    </location>
</feature>
<keyword evidence="3 6" id="KW-0812">Transmembrane</keyword>
<evidence type="ECO:0000256" key="5">
    <source>
        <dbReference type="ARBA" id="ARBA00023136"/>
    </source>
</evidence>
<dbReference type="InterPro" id="IPR005226">
    <property type="entry name" value="UPF0014_fam"/>
</dbReference>
<feature type="transmembrane region" description="Helical" evidence="6">
    <location>
        <begin position="65"/>
        <end position="83"/>
    </location>
</feature>
<feature type="transmembrane region" description="Helical" evidence="6">
    <location>
        <begin position="128"/>
        <end position="152"/>
    </location>
</feature>
<dbReference type="Proteomes" id="UP000339690">
    <property type="component" value="Chromosome"/>
</dbReference>
<evidence type="ECO:0000256" key="6">
    <source>
        <dbReference type="SAM" id="Phobius"/>
    </source>
</evidence>
<evidence type="ECO:0000313" key="7">
    <source>
        <dbReference type="EMBL" id="QGH35185.1"/>
    </source>
</evidence>
<dbReference type="RefSeq" id="WP_100360036.1">
    <property type="nucleotide sequence ID" value="NZ_CP045915.1"/>
</dbReference>
<comment type="subcellular location">
    <subcellularLocation>
        <location evidence="1">Membrane</location>
        <topology evidence="1">Multi-pass membrane protein</topology>
    </subcellularLocation>
</comment>
<accession>A0A5Q2TKL8</accession>
<comment type="similarity">
    <text evidence="2">Belongs to the UPF0014 family.</text>
</comment>
<dbReference type="Pfam" id="PF03649">
    <property type="entry name" value="UPF0014"/>
    <property type="match status" value="1"/>
</dbReference>
<feature type="transmembrane region" description="Helical" evidence="6">
    <location>
        <begin position="7"/>
        <end position="26"/>
    </location>
</feature>
<dbReference type="EMBL" id="CP045915">
    <property type="protein sequence ID" value="QGH35185.1"/>
    <property type="molecule type" value="Genomic_DNA"/>
</dbReference>
<keyword evidence="4 6" id="KW-1133">Transmembrane helix</keyword>
<dbReference type="PANTHER" id="PTHR30028:SF0">
    <property type="entry name" value="PROTEIN ALUMINUM SENSITIVE 3"/>
    <property type="match status" value="1"/>
</dbReference>
<evidence type="ECO:0000256" key="4">
    <source>
        <dbReference type="ARBA" id="ARBA00022989"/>
    </source>
</evidence>
<sequence>MNEMLEITIWQLVTAYIFIVILLAIVRWRKIPREKEIIIATLRMTIQLVLVGYVLMFIFENEKMIYSVIVIIIMEIFAVYNIYKRTKQTLSRDLKKIIAFSMVSGTLFAFLYFDFIVVQFSPWYDPRYFIPIAGMLIGNSMTGITLGVSALLEGFTSRKKEVEAALMLGAPPSKASQGIVNHAFDSAILPTINSMVGMGIVFLPGMMTGVILSGAGPMDAIKYQIAIMLGITGSVSLSVILFLYFGYKTFFNKHAQLNL</sequence>
<evidence type="ECO:0000256" key="3">
    <source>
        <dbReference type="ARBA" id="ARBA00022692"/>
    </source>
</evidence>
<protein>
    <submittedName>
        <fullName evidence="7">Iron export ABC transporter permease subunit FetB</fullName>
    </submittedName>
</protein>
<dbReference type="AlphaFoldDB" id="A0A5Q2TKL8"/>
<dbReference type="PANTHER" id="PTHR30028">
    <property type="entry name" value="UPF0014 INNER MEMBRANE PROTEIN YBBM-RELATED"/>
    <property type="match status" value="1"/>
</dbReference>
<reference evidence="7 8" key="1">
    <citation type="submission" date="2019-11" db="EMBL/GenBank/DDBJ databases">
        <title>Gracilibacillus salitolerans sp. nov., a moderate halophile isolated from a saline soil in northwest China.</title>
        <authorList>
            <person name="Gan L."/>
        </authorList>
    </citation>
    <scope>NUCLEOTIDE SEQUENCE [LARGE SCALE GENOMIC DNA]</scope>
    <source>
        <strain evidence="7 8">SCU50</strain>
    </source>
</reference>
<feature type="transmembrane region" description="Helical" evidence="6">
    <location>
        <begin position="221"/>
        <end position="245"/>
    </location>
</feature>
<organism evidence="7 8">
    <name type="scientific">Gracilibacillus salitolerans</name>
    <dbReference type="NCBI Taxonomy" id="2663022"/>
    <lineage>
        <taxon>Bacteria</taxon>
        <taxon>Bacillati</taxon>
        <taxon>Bacillota</taxon>
        <taxon>Bacilli</taxon>
        <taxon>Bacillales</taxon>
        <taxon>Bacillaceae</taxon>
        <taxon>Gracilibacillus</taxon>
    </lineage>
</organism>
<feature type="transmembrane region" description="Helical" evidence="6">
    <location>
        <begin position="195"/>
        <end position="215"/>
    </location>
</feature>
<evidence type="ECO:0000256" key="1">
    <source>
        <dbReference type="ARBA" id="ARBA00004141"/>
    </source>
</evidence>
<gene>
    <name evidence="7" type="primary">fetB</name>
    <name evidence="7" type="ORF">GI584_14510</name>
</gene>
<feature type="transmembrane region" description="Helical" evidence="6">
    <location>
        <begin position="97"/>
        <end position="116"/>
    </location>
</feature>
<name>A0A5Q2TKL8_9BACI</name>
<evidence type="ECO:0000256" key="2">
    <source>
        <dbReference type="ARBA" id="ARBA00005268"/>
    </source>
</evidence>
<proteinExistence type="inferred from homology"/>
<dbReference type="KEGG" id="grc:GI584_14510"/>
<evidence type="ECO:0000313" key="8">
    <source>
        <dbReference type="Proteomes" id="UP000339690"/>
    </source>
</evidence>
<keyword evidence="5 6" id="KW-0472">Membrane</keyword>
<keyword evidence="8" id="KW-1185">Reference proteome</keyword>